<comment type="caution">
    <text evidence="24">The sequence shown here is derived from an EMBL/GenBank/DDBJ whole genome shotgun (WGS) entry which is preliminary data.</text>
</comment>
<evidence type="ECO:0000313" key="24">
    <source>
        <dbReference type="EMBL" id="DAD29981.1"/>
    </source>
</evidence>
<keyword evidence="11 19" id="KW-0067">ATP-binding</keyword>
<evidence type="ECO:0000256" key="16">
    <source>
        <dbReference type="ARBA" id="ARBA00023180"/>
    </source>
</evidence>
<organism evidence="24 25">
    <name type="scientific">Nelumbo nucifera</name>
    <name type="common">Sacred lotus</name>
    <dbReference type="NCBI Taxonomy" id="4432"/>
    <lineage>
        <taxon>Eukaryota</taxon>
        <taxon>Viridiplantae</taxon>
        <taxon>Streptophyta</taxon>
        <taxon>Embryophyta</taxon>
        <taxon>Tracheophyta</taxon>
        <taxon>Spermatophyta</taxon>
        <taxon>Magnoliopsida</taxon>
        <taxon>Proteales</taxon>
        <taxon>Nelumbonaceae</taxon>
        <taxon>Nelumbo</taxon>
    </lineage>
</organism>
<keyword evidence="12 20" id="KW-1133">Transmembrane helix</keyword>
<dbReference type="FunFam" id="2.90.10.10:FF:000013">
    <property type="entry name" value="G-type lectin S-receptor-like serine/threonine-protein kinase LECRK1"/>
    <property type="match status" value="1"/>
</dbReference>
<evidence type="ECO:0000256" key="18">
    <source>
        <dbReference type="ARBA" id="ARBA00048679"/>
    </source>
</evidence>
<dbReference type="Gene3D" id="3.30.200.20">
    <property type="entry name" value="Phosphorylase Kinase, domain 1"/>
    <property type="match status" value="1"/>
</dbReference>
<dbReference type="InterPro" id="IPR036426">
    <property type="entry name" value="Bulb-type_lectin_dom_sf"/>
</dbReference>
<evidence type="ECO:0000259" key="22">
    <source>
        <dbReference type="PROSITE" id="PS50011"/>
    </source>
</evidence>
<evidence type="ECO:0000256" key="1">
    <source>
        <dbReference type="ARBA" id="ARBA00004479"/>
    </source>
</evidence>
<dbReference type="FunFam" id="3.30.200.20:FF:000059">
    <property type="entry name" value="S-receptor-like serine/threonine-protein kinase"/>
    <property type="match status" value="1"/>
</dbReference>
<keyword evidence="13 20" id="KW-0472">Membrane</keyword>
<keyword evidence="5" id="KW-0808">Transferase</keyword>
<dbReference type="PROSITE" id="PS50011">
    <property type="entry name" value="PROTEIN_KINASE_DOM"/>
    <property type="match status" value="1"/>
</dbReference>
<dbReference type="SMART" id="SM00220">
    <property type="entry name" value="S_TKc"/>
    <property type="match status" value="1"/>
</dbReference>
<evidence type="ECO:0000256" key="7">
    <source>
        <dbReference type="ARBA" id="ARBA00022729"/>
    </source>
</evidence>
<keyword evidence="8" id="KW-0430">Lectin</keyword>
<dbReference type="GO" id="GO:0016020">
    <property type="term" value="C:membrane"/>
    <property type="evidence" value="ECO:0007669"/>
    <property type="project" value="UniProtKB-SubCell"/>
</dbReference>
<dbReference type="GO" id="GO:0005524">
    <property type="term" value="F:ATP binding"/>
    <property type="evidence" value="ECO:0007669"/>
    <property type="project" value="UniProtKB-UniRule"/>
</dbReference>
<evidence type="ECO:0000256" key="11">
    <source>
        <dbReference type="ARBA" id="ARBA00022840"/>
    </source>
</evidence>
<feature type="domain" description="Bulb-type lectin" evidence="23">
    <location>
        <begin position="23"/>
        <end position="143"/>
    </location>
</feature>
<keyword evidence="3" id="KW-0723">Serine/threonine-protein kinase</keyword>
<dbReference type="AlphaFoldDB" id="A0A822YEQ5"/>
<dbReference type="Gene3D" id="1.10.510.10">
    <property type="entry name" value="Transferase(Phosphotransferase) domain 1"/>
    <property type="match status" value="1"/>
</dbReference>
<dbReference type="PROSITE" id="PS50927">
    <property type="entry name" value="BULB_LECTIN"/>
    <property type="match status" value="1"/>
</dbReference>
<dbReference type="PROSITE" id="PS00108">
    <property type="entry name" value="PROTEIN_KINASE_ST"/>
    <property type="match status" value="1"/>
</dbReference>
<feature type="domain" description="Protein kinase" evidence="22">
    <location>
        <begin position="303"/>
        <end position="580"/>
    </location>
</feature>
<evidence type="ECO:0000256" key="10">
    <source>
        <dbReference type="ARBA" id="ARBA00022777"/>
    </source>
</evidence>
<keyword evidence="10" id="KW-0418">Kinase</keyword>
<dbReference type="PANTHER" id="PTHR47976:SF15">
    <property type="entry name" value="G-TYPE LECTIN S-RECEPTOR-LIKE SERINE_THREONINE-PROTEIN KINASE RLK1"/>
    <property type="match status" value="1"/>
</dbReference>
<evidence type="ECO:0000256" key="8">
    <source>
        <dbReference type="ARBA" id="ARBA00022734"/>
    </source>
</evidence>
<evidence type="ECO:0000256" key="17">
    <source>
        <dbReference type="ARBA" id="ARBA00047899"/>
    </source>
</evidence>
<keyword evidence="6 20" id="KW-0812">Transmembrane</keyword>
<dbReference type="GO" id="GO:0004674">
    <property type="term" value="F:protein serine/threonine kinase activity"/>
    <property type="evidence" value="ECO:0007669"/>
    <property type="project" value="UniProtKB-KW"/>
</dbReference>
<dbReference type="EMBL" id="DUZY01000002">
    <property type="protein sequence ID" value="DAD29981.1"/>
    <property type="molecule type" value="Genomic_DNA"/>
</dbReference>
<keyword evidence="16" id="KW-0325">Glycoprotein</keyword>
<name>A0A822YEQ5_NELNU</name>
<dbReference type="Pfam" id="PF07714">
    <property type="entry name" value="PK_Tyr_Ser-Thr"/>
    <property type="match status" value="1"/>
</dbReference>
<evidence type="ECO:0000256" key="15">
    <source>
        <dbReference type="ARBA" id="ARBA00023170"/>
    </source>
</evidence>
<dbReference type="InterPro" id="IPR011009">
    <property type="entry name" value="Kinase-like_dom_sf"/>
</dbReference>
<dbReference type="PROSITE" id="PS00107">
    <property type="entry name" value="PROTEIN_KINASE_ATP"/>
    <property type="match status" value="1"/>
</dbReference>
<sequence>MVYALVLLSPFLLPFVTAQTFGNVTLGSSLTLDDKNSFWLSPSGEFAFGFSPLQETKLFLLAIWFHKIPEKTIVWYANGDKPAPLGSKVELKKDGHLQLRDPQGEEIWSANSISDGVIHGAMLDTGNFVLARNSSDNPLRNRLIFNESGSIFILRRNGSTFPLTPGNDKYPSNEFYYRATLDFDGVFTQYARPRTSAGNESWFSVWYVPDDILRNSGGNNGSRFEDLLPPSYLMRKKDQGTLIVVGSVLLGGSVFFNLLLLVAVALLFSFIYHSKVMKGSQVTSLLETNLRCFTYRDLEKATDGFKEELGRGAFGIVYKGVLLGSLSSSSNQVAVKRLDKVAAEGEQEFKNEVIAIGKTHHKNLVRLLGFCMEEQHRLLVYEFMSNGTLASFLFGISKPDRNRRVQIAFGIARGLVYLHEECITQIIHCDIKPQNILLDDCFTARISDFGLAKLLLSNQSLTQTAIRGTKGYVDVYSFGVILLEIICCRKSVKVEMEDSSEEKSILTDWAYDCYQQGRLDALVENDAEAMNDISRLERLVRIALWCIQEQPSLRPTMKKVTQMLEGIVEVSEPPCPYPFSSVC</sequence>
<evidence type="ECO:0000256" key="12">
    <source>
        <dbReference type="ARBA" id="ARBA00022989"/>
    </source>
</evidence>
<gene>
    <name evidence="24" type="ORF">HUJ06_031449</name>
</gene>
<evidence type="ECO:0000256" key="14">
    <source>
        <dbReference type="ARBA" id="ARBA00023157"/>
    </source>
</evidence>
<evidence type="ECO:0000256" key="13">
    <source>
        <dbReference type="ARBA" id="ARBA00023136"/>
    </source>
</evidence>
<keyword evidence="9 19" id="KW-0547">Nucleotide-binding</keyword>
<evidence type="ECO:0000256" key="20">
    <source>
        <dbReference type="SAM" id="Phobius"/>
    </source>
</evidence>
<evidence type="ECO:0000256" key="9">
    <source>
        <dbReference type="ARBA" id="ARBA00022741"/>
    </source>
</evidence>
<feature type="transmembrane region" description="Helical" evidence="20">
    <location>
        <begin position="242"/>
        <end position="272"/>
    </location>
</feature>
<dbReference type="FunFam" id="1.10.510.10:FF:000237">
    <property type="entry name" value="G-type lectin S-receptor-like serine/threonine-protein kinase"/>
    <property type="match status" value="1"/>
</dbReference>
<dbReference type="Gene3D" id="2.90.10.10">
    <property type="entry name" value="Bulb-type lectin domain"/>
    <property type="match status" value="1"/>
</dbReference>
<dbReference type="Pfam" id="PF01453">
    <property type="entry name" value="B_lectin"/>
    <property type="match status" value="1"/>
</dbReference>
<dbReference type="InterPro" id="IPR008271">
    <property type="entry name" value="Ser/Thr_kinase_AS"/>
</dbReference>
<keyword evidence="25" id="KW-1185">Reference proteome</keyword>
<keyword evidence="4" id="KW-0245">EGF-like domain</keyword>
<evidence type="ECO:0000256" key="3">
    <source>
        <dbReference type="ARBA" id="ARBA00022527"/>
    </source>
</evidence>
<feature type="chain" id="PRO_5032318757" description="non-specific serine/threonine protein kinase" evidence="21">
    <location>
        <begin position="19"/>
        <end position="583"/>
    </location>
</feature>
<accession>A0A822YEQ5</accession>
<dbReference type="SMART" id="SM00108">
    <property type="entry name" value="B_lectin"/>
    <property type="match status" value="1"/>
</dbReference>
<evidence type="ECO:0000256" key="5">
    <source>
        <dbReference type="ARBA" id="ARBA00022679"/>
    </source>
</evidence>
<keyword evidence="7 21" id="KW-0732">Signal</keyword>
<evidence type="ECO:0000259" key="23">
    <source>
        <dbReference type="PROSITE" id="PS50927"/>
    </source>
</evidence>
<feature type="signal peptide" evidence="21">
    <location>
        <begin position="1"/>
        <end position="18"/>
    </location>
</feature>
<dbReference type="SUPFAM" id="SSF56112">
    <property type="entry name" value="Protein kinase-like (PK-like)"/>
    <property type="match status" value="1"/>
</dbReference>
<comment type="subcellular location">
    <subcellularLocation>
        <location evidence="1">Membrane</location>
        <topology evidence="1">Single-pass type I membrane protein</topology>
    </subcellularLocation>
</comment>
<feature type="binding site" evidence="19">
    <location>
        <position position="336"/>
    </location>
    <ligand>
        <name>ATP</name>
        <dbReference type="ChEBI" id="CHEBI:30616"/>
    </ligand>
</feature>
<reference evidence="24 25" key="1">
    <citation type="journal article" date="2020" name="Mol. Biol. Evol.">
        <title>Distinct Expression and Methylation Patterns for Genes with Different Fates following a Single Whole-Genome Duplication in Flowering Plants.</title>
        <authorList>
            <person name="Shi T."/>
            <person name="Rahmani R.S."/>
            <person name="Gugger P.F."/>
            <person name="Wang M."/>
            <person name="Li H."/>
            <person name="Zhang Y."/>
            <person name="Li Z."/>
            <person name="Wang Q."/>
            <person name="Van de Peer Y."/>
            <person name="Marchal K."/>
            <person name="Chen J."/>
        </authorList>
    </citation>
    <scope>NUCLEOTIDE SEQUENCE [LARGE SCALE GENOMIC DNA]</scope>
    <source>
        <tissue evidence="24">Leaf</tissue>
    </source>
</reference>
<keyword evidence="15" id="KW-0675">Receptor</keyword>
<evidence type="ECO:0000256" key="6">
    <source>
        <dbReference type="ARBA" id="ARBA00022692"/>
    </source>
</evidence>
<evidence type="ECO:0000256" key="4">
    <source>
        <dbReference type="ARBA" id="ARBA00022536"/>
    </source>
</evidence>
<dbReference type="GO" id="GO:0030246">
    <property type="term" value="F:carbohydrate binding"/>
    <property type="evidence" value="ECO:0007669"/>
    <property type="project" value="UniProtKB-KW"/>
</dbReference>
<dbReference type="InterPro" id="IPR001480">
    <property type="entry name" value="Bulb-type_lectin_dom"/>
</dbReference>
<evidence type="ECO:0000256" key="2">
    <source>
        <dbReference type="ARBA" id="ARBA00012513"/>
    </source>
</evidence>
<keyword evidence="14" id="KW-1015">Disulfide bond</keyword>
<dbReference type="PANTHER" id="PTHR47976">
    <property type="entry name" value="G-TYPE LECTIN S-RECEPTOR-LIKE SERINE/THREONINE-PROTEIN KINASE SD2-5"/>
    <property type="match status" value="1"/>
</dbReference>
<dbReference type="SUPFAM" id="SSF51110">
    <property type="entry name" value="alpha-D-mannose-specific plant lectins"/>
    <property type="match status" value="1"/>
</dbReference>
<evidence type="ECO:0000256" key="19">
    <source>
        <dbReference type="PROSITE-ProRule" id="PRU10141"/>
    </source>
</evidence>
<dbReference type="InterPro" id="IPR017441">
    <property type="entry name" value="Protein_kinase_ATP_BS"/>
</dbReference>
<dbReference type="InterPro" id="IPR001245">
    <property type="entry name" value="Ser-Thr/Tyr_kinase_cat_dom"/>
</dbReference>
<evidence type="ECO:0000256" key="21">
    <source>
        <dbReference type="SAM" id="SignalP"/>
    </source>
</evidence>
<proteinExistence type="predicted"/>
<dbReference type="InterPro" id="IPR000719">
    <property type="entry name" value="Prot_kinase_dom"/>
</dbReference>
<dbReference type="InterPro" id="IPR051343">
    <property type="entry name" value="G-type_lectin_kinases/EP1-like"/>
</dbReference>
<dbReference type="Proteomes" id="UP000607653">
    <property type="component" value="Unassembled WGS sequence"/>
</dbReference>
<protein>
    <recommendedName>
        <fullName evidence="2">non-specific serine/threonine protein kinase</fullName>
        <ecNumber evidence="2">2.7.11.1</ecNumber>
    </recommendedName>
</protein>
<comment type="catalytic activity">
    <reaction evidence="17">
        <text>L-threonyl-[protein] + ATP = O-phospho-L-threonyl-[protein] + ADP + H(+)</text>
        <dbReference type="Rhea" id="RHEA:46608"/>
        <dbReference type="Rhea" id="RHEA-COMP:11060"/>
        <dbReference type="Rhea" id="RHEA-COMP:11605"/>
        <dbReference type="ChEBI" id="CHEBI:15378"/>
        <dbReference type="ChEBI" id="CHEBI:30013"/>
        <dbReference type="ChEBI" id="CHEBI:30616"/>
        <dbReference type="ChEBI" id="CHEBI:61977"/>
        <dbReference type="ChEBI" id="CHEBI:456216"/>
        <dbReference type="EC" id="2.7.11.1"/>
    </reaction>
</comment>
<evidence type="ECO:0000313" key="25">
    <source>
        <dbReference type="Proteomes" id="UP000607653"/>
    </source>
</evidence>
<comment type="catalytic activity">
    <reaction evidence="18">
        <text>L-seryl-[protein] + ATP = O-phospho-L-seryl-[protein] + ADP + H(+)</text>
        <dbReference type="Rhea" id="RHEA:17989"/>
        <dbReference type="Rhea" id="RHEA-COMP:9863"/>
        <dbReference type="Rhea" id="RHEA-COMP:11604"/>
        <dbReference type="ChEBI" id="CHEBI:15378"/>
        <dbReference type="ChEBI" id="CHEBI:29999"/>
        <dbReference type="ChEBI" id="CHEBI:30616"/>
        <dbReference type="ChEBI" id="CHEBI:83421"/>
        <dbReference type="ChEBI" id="CHEBI:456216"/>
        <dbReference type="EC" id="2.7.11.1"/>
    </reaction>
</comment>
<dbReference type="EC" id="2.7.11.1" evidence="2"/>